<dbReference type="RefSeq" id="WP_191820404.1">
    <property type="nucleotide sequence ID" value="NZ_JACYFT010000004.1"/>
</dbReference>
<gene>
    <name evidence="2" type="ORF">IC609_15375</name>
</gene>
<feature type="transmembrane region" description="Helical" evidence="1">
    <location>
        <begin position="146"/>
        <end position="171"/>
    </location>
</feature>
<feature type="transmembrane region" description="Helical" evidence="1">
    <location>
        <begin position="39"/>
        <end position="60"/>
    </location>
</feature>
<feature type="transmembrane region" description="Helical" evidence="1">
    <location>
        <begin position="249"/>
        <end position="274"/>
    </location>
</feature>
<dbReference type="EMBL" id="JACYFT010000004">
    <property type="protein sequence ID" value="MBD8051918.1"/>
    <property type="molecule type" value="Genomic_DNA"/>
</dbReference>
<dbReference type="AlphaFoldDB" id="A0A927FJV2"/>
<feature type="transmembrane region" description="Helical" evidence="1">
    <location>
        <begin position="323"/>
        <end position="345"/>
    </location>
</feature>
<feature type="transmembrane region" description="Helical" evidence="1">
    <location>
        <begin position="177"/>
        <end position="196"/>
    </location>
</feature>
<dbReference type="Proteomes" id="UP000647424">
    <property type="component" value="Unassembled WGS sequence"/>
</dbReference>
<evidence type="ECO:0000313" key="3">
    <source>
        <dbReference type="Proteomes" id="UP000647424"/>
    </source>
</evidence>
<comment type="caution">
    <text evidence="2">The sequence shown here is derived from an EMBL/GenBank/DDBJ whole genome shotgun (WGS) entry which is preliminary data.</text>
</comment>
<accession>A0A927FJV2</accession>
<evidence type="ECO:0000313" key="2">
    <source>
        <dbReference type="EMBL" id="MBD8051918.1"/>
    </source>
</evidence>
<evidence type="ECO:0000256" key="1">
    <source>
        <dbReference type="SAM" id="Phobius"/>
    </source>
</evidence>
<keyword evidence="1" id="KW-1133">Transmembrane helix</keyword>
<proteinExistence type="predicted"/>
<feature type="transmembrane region" description="Helical" evidence="1">
    <location>
        <begin position="12"/>
        <end position="33"/>
    </location>
</feature>
<feature type="transmembrane region" description="Helical" evidence="1">
    <location>
        <begin position="357"/>
        <end position="380"/>
    </location>
</feature>
<keyword evidence="3" id="KW-1185">Reference proteome</keyword>
<feature type="transmembrane region" description="Helical" evidence="1">
    <location>
        <begin position="386"/>
        <end position="406"/>
    </location>
</feature>
<keyword evidence="1" id="KW-0812">Transmembrane</keyword>
<organism evidence="2 3">
    <name type="scientific">Limnohabitans radicicola</name>
    <dbReference type="NCBI Taxonomy" id="2771427"/>
    <lineage>
        <taxon>Bacteria</taxon>
        <taxon>Pseudomonadati</taxon>
        <taxon>Pseudomonadota</taxon>
        <taxon>Betaproteobacteria</taxon>
        <taxon>Burkholderiales</taxon>
        <taxon>Comamonadaceae</taxon>
        <taxon>Limnohabitans</taxon>
    </lineage>
</organism>
<keyword evidence="1" id="KW-0472">Membrane</keyword>
<protein>
    <submittedName>
        <fullName evidence="2">Uncharacterized protein</fullName>
    </submittedName>
</protein>
<feature type="transmembrane region" description="Helical" evidence="1">
    <location>
        <begin position="286"/>
        <end position="311"/>
    </location>
</feature>
<sequence length="415" mass="44119">MKLRTRLPSTSLFAALGSVVSLAAQGLFALFLLKLFDASAVGQFSVVSQIAFCWATLALAQSPLSLLAERHTAAHTAAASAWGQSAVRMLWMSPGALLALWWSHSHSSASAQHWGALVPWVGGIAVLQMSWLLAQSLTLRQQAPAAVAWVRLLPPVLAALISGFGAVALGLTDSRTLLLSALLGYGAGALWLLPAWTSSPAAPTEPPHSDPVHGDTRNTRLKLLHTLTDVAVSGLLAVQWQALYGTVEAGMLLVLLRVFGFIPGLVHSAWAQVVMSEGAAQRRTSLHMAALACVVIAAIALAVDAALHWGWLQASWQGLDAYLWPLACWQMAACAMAAHAHLPFAHGRAVRFSWQCIGMNGAMLALLLLPLLLPLIGTALPTGLTAHQHLLLLSGFMTLALLIQTLDHGLYAHRR</sequence>
<feature type="transmembrane region" description="Helical" evidence="1">
    <location>
        <begin position="114"/>
        <end position="134"/>
    </location>
</feature>
<reference evidence="2" key="1">
    <citation type="submission" date="2020-09" db="EMBL/GenBank/DDBJ databases">
        <title>Genome seq and assembly of Limnohabitants sp.</title>
        <authorList>
            <person name="Chhetri G."/>
        </authorList>
    </citation>
    <scope>NUCLEOTIDE SEQUENCE</scope>
    <source>
        <strain evidence="2">JUR4</strain>
    </source>
</reference>
<name>A0A927FJV2_9BURK</name>